<reference evidence="1" key="1">
    <citation type="submission" date="2021-02" db="EMBL/GenBank/DDBJ databases">
        <title>Skermanella TT6 skin isolate.</title>
        <authorList>
            <person name="Lee K."/>
            <person name="Ganzorig M."/>
        </authorList>
    </citation>
    <scope>NUCLEOTIDE SEQUENCE</scope>
    <source>
        <strain evidence="1">TT6</strain>
    </source>
</reference>
<evidence type="ECO:0000313" key="2">
    <source>
        <dbReference type="Proteomes" id="UP000595197"/>
    </source>
</evidence>
<sequence>MSNVSIDQARRVKPKAGEAARRCGTVTGVGITKVGDSYAVKVNLCEPVPKASLPDAIDGVTVVYEVLGRTAAR</sequence>
<protein>
    <submittedName>
        <fullName evidence="1">Uncharacterized protein</fullName>
    </submittedName>
</protein>
<name>A0ABX7B0E8_9PROT</name>
<gene>
    <name evidence="1" type="ORF">IGS68_17175</name>
</gene>
<proteinExistence type="predicted"/>
<accession>A0ABX7B0E8</accession>
<keyword evidence="2" id="KW-1185">Reference proteome</keyword>
<evidence type="ECO:0000313" key="1">
    <source>
        <dbReference type="EMBL" id="QQP87807.1"/>
    </source>
</evidence>
<dbReference type="RefSeq" id="WP_201071703.1">
    <property type="nucleotide sequence ID" value="NZ_CP067420.1"/>
</dbReference>
<dbReference type="Proteomes" id="UP000595197">
    <property type="component" value="Chromosome"/>
</dbReference>
<dbReference type="EMBL" id="CP067420">
    <property type="protein sequence ID" value="QQP87807.1"/>
    <property type="molecule type" value="Genomic_DNA"/>
</dbReference>
<organism evidence="1 2">
    <name type="scientific">Skermanella cutis</name>
    <dbReference type="NCBI Taxonomy" id="2775420"/>
    <lineage>
        <taxon>Bacteria</taxon>
        <taxon>Pseudomonadati</taxon>
        <taxon>Pseudomonadota</taxon>
        <taxon>Alphaproteobacteria</taxon>
        <taxon>Rhodospirillales</taxon>
        <taxon>Azospirillaceae</taxon>
        <taxon>Skermanella</taxon>
    </lineage>
</organism>